<dbReference type="SUPFAM" id="SSF56112">
    <property type="entry name" value="Protein kinase-like (PK-like)"/>
    <property type="match status" value="1"/>
</dbReference>
<keyword evidence="2" id="KW-0732">Signal</keyword>
<gene>
    <name evidence="4" type="ORF">BLNAU_3308</name>
</gene>
<organism evidence="4 5">
    <name type="scientific">Blattamonas nauphoetae</name>
    <dbReference type="NCBI Taxonomy" id="2049346"/>
    <lineage>
        <taxon>Eukaryota</taxon>
        <taxon>Metamonada</taxon>
        <taxon>Preaxostyla</taxon>
        <taxon>Oxymonadida</taxon>
        <taxon>Blattamonas</taxon>
    </lineage>
</organism>
<dbReference type="InterPro" id="IPR000719">
    <property type="entry name" value="Prot_kinase_dom"/>
</dbReference>
<dbReference type="Pfam" id="PF07714">
    <property type="entry name" value="PK_Tyr_Ser-Thr"/>
    <property type="match status" value="1"/>
</dbReference>
<feature type="signal peptide" evidence="2">
    <location>
        <begin position="1"/>
        <end position="17"/>
    </location>
</feature>
<feature type="chain" id="PRO_5045908325" description="Protein kinase domain-containing protein" evidence="2">
    <location>
        <begin position="18"/>
        <end position="717"/>
    </location>
</feature>
<dbReference type="PROSITE" id="PS50011">
    <property type="entry name" value="PROTEIN_KINASE_DOM"/>
    <property type="match status" value="1"/>
</dbReference>
<sequence length="717" mass="79593">MAAPLLILSIFVVQSSSYRPVVPFKPRSLDEELTHSFNSNENRNERPRRIVLDHDSYIGKDLSIPELTLDIRGRSTLIVHPDPIRTGQNVDLGFPKLTHPPQLSPIFVLSNSTMSRSTLSISAVLPNSIICSLSSSVQFVSNCRITSNGRQCPFVAVDGQTTESTSITMLNVSRQIPNTFSLLPLISSQMGLNDLQDHLHSSSPLTILGIGLLMSHTILPRSTGPLFDFGAPSQIVKQLNLDLTVTLSTSIFENMTTHSQPPRREHHPRLAQTVVATSAHRSFSRPLRPPHPIKTQIFMNINIINPLIVDCLSGNEVRMRDCLVIEYQHVQPERGPCEAMIFFHAPCLLVEGMQHLMLSCASTIHDCHGNTFRDNPWNNELSVIDCSFFNPFRSLGTTDRWDSSSGLHLSVVFVIVWRRRESKKEEGEEMENAGRVEMDEKMEVTVTDHHVSTNPNNSMINSQPNEAATKEEDVYSDELVDIVDEIEAVACGVGIEVVIVKKERTLCNRLHSEEKGGIVKRSVQGQIVRRLKMLSKKNRNAPIFLSLTSHNIVFDSTGRVCFKTSADIVQPSLNALEPQIACPPGVEFEDKAMEERALKKKDAMSEAQRWLAPEMIEEKENIDGTKAAVFSLGLLLWEVETGQVPFGEQDGVNACRQIVAGTLPPMDGIVLDSLKELIADCMALDPKKRPTLDEVASCLDSLPADADDSPPDAPMRT</sequence>
<evidence type="ECO:0000256" key="1">
    <source>
        <dbReference type="SAM" id="MobiDB-lite"/>
    </source>
</evidence>
<keyword evidence="5" id="KW-1185">Reference proteome</keyword>
<dbReference type="InterPro" id="IPR050167">
    <property type="entry name" value="Ser_Thr_protein_kinase"/>
</dbReference>
<feature type="domain" description="Protein kinase" evidence="3">
    <location>
        <begin position="389"/>
        <end position="702"/>
    </location>
</feature>
<dbReference type="InterPro" id="IPR001245">
    <property type="entry name" value="Ser-Thr/Tyr_kinase_cat_dom"/>
</dbReference>
<proteinExistence type="predicted"/>
<feature type="compositionally biased region" description="Polar residues" evidence="1">
    <location>
        <begin position="452"/>
        <end position="466"/>
    </location>
</feature>
<evidence type="ECO:0000256" key="2">
    <source>
        <dbReference type="SAM" id="SignalP"/>
    </source>
</evidence>
<dbReference type="Gene3D" id="1.10.510.10">
    <property type="entry name" value="Transferase(Phosphotransferase) domain 1"/>
    <property type="match status" value="1"/>
</dbReference>
<comment type="caution">
    <text evidence="4">The sequence shown here is derived from an EMBL/GenBank/DDBJ whole genome shotgun (WGS) entry which is preliminary data.</text>
</comment>
<dbReference type="InterPro" id="IPR011009">
    <property type="entry name" value="Kinase-like_dom_sf"/>
</dbReference>
<dbReference type="Proteomes" id="UP001281761">
    <property type="component" value="Unassembled WGS sequence"/>
</dbReference>
<evidence type="ECO:0000313" key="4">
    <source>
        <dbReference type="EMBL" id="KAK2961871.1"/>
    </source>
</evidence>
<protein>
    <recommendedName>
        <fullName evidence="3">Protein kinase domain-containing protein</fullName>
    </recommendedName>
</protein>
<evidence type="ECO:0000259" key="3">
    <source>
        <dbReference type="PROSITE" id="PS50011"/>
    </source>
</evidence>
<accession>A0ABQ9YDN0</accession>
<feature type="region of interest" description="Disordered" evidence="1">
    <location>
        <begin position="450"/>
        <end position="470"/>
    </location>
</feature>
<name>A0ABQ9YDN0_9EUKA</name>
<dbReference type="PANTHER" id="PTHR23257">
    <property type="entry name" value="SERINE-THREONINE PROTEIN KINASE"/>
    <property type="match status" value="1"/>
</dbReference>
<reference evidence="4 5" key="1">
    <citation type="journal article" date="2022" name="bioRxiv">
        <title>Genomics of Preaxostyla Flagellates Illuminates Evolutionary Transitions and the Path Towards Mitochondrial Loss.</title>
        <authorList>
            <person name="Novak L.V.F."/>
            <person name="Treitli S.C."/>
            <person name="Pyrih J."/>
            <person name="Halakuc P."/>
            <person name="Pipaliya S.V."/>
            <person name="Vacek V."/>
            <person name="Brzon O."/>
            <person name="Soukal P."/>
            <person name="Eme L."/>
            <person name="Dacks J.B."/>
            <person name="Karnkowska A."/>
            <person name="Elias M."/>
            <person name="Hampl V."/>
        </authorList>
    </citation>
    <scope>NUCLEOTIDE SEQUENCE [LARGE SCALE GENOMIC DNA]</scope>
    <source>
        <strain evidence="4">NAU3</strain>
        <tissue evidence="4">Gut</tissue>
    </source>
</reference>
<evidence type="ECO:0000313" key="5">
    <source>
        <dbReference type="Proteomes" id="UP001281761"/>
    </source>
</evidence>
<dbReference type="EMBL" id="JARBJD010000014">
    <property type="protein sequence ID" value="KAK2961871.1"/>
    <property type="molecule type" value="Genomic_DNA"/>
</dbReference>